<accession>A0A845E7F7</accession>
<dbReference type="Proteomes" id="UP000460949">
    <property type="component" value="Unassembled WGS sequence"/>
</dbReference>
<organism evidence="3 4">
    <name type="scientific">Halobacillus litoralis</name>
    <dbReference type="NCBI Taxonomy" id="45668"/>
    <lineage>
        <taxon>Bacteria</taxon>
        <taxon>Bacillati</taxon>
        <taxon>Bacillota</taxon>
        <taxon>Bacilli</taxon>
        <taxon>Bacillales</taxon>
        <taxon>Bacillaceae</taxon>
        <taxon>Halobacillus</taxon>
    </lineage>
</organism>
<feature type="region of interest" description="Disordered" evidence="1">
    <location>
        <begin position="32"/>
        <end position="52"/>
    </location>
</feature>
<gene>
    <name evidence="3" type="ORF">GLW04_17045</name>
</gene>
<sequence length="52" mass="5516">MALEVLCEVNNCIHNEGGEKCGAPAISIVSESGRTASSQEETDCRTFEAKEA</sequence>
<comment type="caution">
    <text evidence="3">The sequence shown here is derived from an EMBL/GenBank/DDBJ whole genome shotgun (WGS) entry which is preliminary data.</text>
</comment>
<protein>
    <submittedName>
        <fullName evidence="3">DUF1540 domain-containing protein</fullName>
    </submittedName>
</protein>
<reference evidence="3 4" key="1">
    <citation type="submission" date="2019-11" db="EMBL/GenBank/DDBJ databases">
        <title>Genome sequences of 17 halophilic strains isolated from different environments.</title>
        <authorList>
            <person name="Furrow R.E."/>
        </authorList>
    </citation>
    <scope>NUCLEOTIDE SEQUENCE [LARGE SCALE GENOMIC DNA]</scope>
    <source>
        <strain evidence="3 4">22511_23_Filter</strain>
    </source>
</reference>
<name>A0A845E7F7_9BACI</name>
<feature type="domain" description="DUF1540" evidence="2">
    <location>
        <begin position="5"/>
        <end position="47"/>
    </location>
</feature>
<evidence type="ECO:0000259" key="2">
    <source>
        <dbReference type="Pfam" id="PF07561"/>
    </source>
</evidence>
<dbReference type="OrthoDB" id="1681234at2"/>
<evidence type="ECO:0000256" key="1">
    <source>
        <dbReference type="SAM" id="MobiDB-lite"/>
    </source>
</evidence>
<dbReference type="EMBL" id="WMET01000005">
    <property type="protein sequence ID" value="MYL21614.1"/>
    <property type="molecule type" value="Genomic_DNA"/>
</dbReference>
<evidence type="ECO:0000313" key="4">
    <source>
        <dbReference type="Proteomes" id="UP000460949"/>
    </source>
</evidence>
<proteinExistence type="predicted"/>
<dbReference type="InterPro" id="IPR011437">
    <property type="entry name" value="DUF1540"/>
</dbReference>
<evidence type="ECO:0000313" key="3">
    <source>
        <dbReference type="EMBL" id="MYL21614.1"/>
    </source>
</evidence>
<feature type="compositionally biased region" description="Basic and acidic residues" evidence="1">
    <location>
        <begin position="42"/>
        <end position="52"/>
    </location>
</feature>
<dbReference type="Pfam" id="PF07561">
    <property type="entry name" value="DUF1540"/>
    <property type="match status" value="1"/>
</dbReference>
<dbReference type="RefSeq" id="WP_160839461.1">
    <property type="nucleotide sequence ID" value="NZ_JAIVAK010000003.1"/>
</dbReference>
<dbReference type="AlphaFoldDB" id="A0A845E7F7"/>